<accession>A0A7C4BC01</accession>
<dbReference type="InterPro" id="IPR036849">
    <property type="entry name" value="Enolase-like_C_sf"/>
</dbReference>
<name>A0A7C4BC01_9CREN</name>
<organism evidence="1">
    <name type="scientific">Ignisphaera aggregans</name>
    <dbReference type="NCBI Taxonomy" id="334771"/>
    <lineage>
        <taxon>Archaea</taxon>
        <taxon>Thermoproteota</taxon>
        <taxon>Thermoprotei</taxon>
        <taxon>Desulfurococcales</taxon>
        <taxon>Desulfurococcaceae</taxon>
        <taxon>Ignisphaera</taxon>
    </lineage>
</organism>
<proteinExistence type="predicted"/>
<dbReference type="EMBL" id="DTFF01000007">
    <property type="protein sequence ID" value="HGI86896.1"/>
    <property type="molecule type" value="Genomic_DNA"/>
</dbReference>
<evidence type="ECO:0000313" key="1">
    <source>
        <dbReference type="EMBL" id="HGI86896.1"/>
    </source>
</evidence>
<dbReference type="SUPFAM" id="SSF51604">
    <property type="entry name" value="Enolase C-terminal domain-like"/>
    <property type="match status" value="1"/>
</dbReference>
<protein>
    <submittedName>
        <fullName evidence="1">Uncharacterized protein</fullName>
    </submittedName>
</protein>
<dbReference type="AlphaFoldDB" id="A0A7C4BC01"/>
<reference evidence="1" key="1">
    <citation type="journal article" date="2020" name="mSystems">
        <title>Genome- and Community-Level Interaction Insights into Carbon Utilization and Element Cycling Functions of Hydrothermarchaeota in Hydrothermal Sediment.</title>
        <authorList>
            <person name="Zhou Z."/>
            <person name="Liu Y."/>
            <person name="Xu W."/>
            <person name="Pan J."/>
            <person name="Luo Z.H."/>
            <person name="Li M."/>
        </authorList>
    </citation>
    <scope>NUCLEOTIDE SEQUENCE [LARGE SCALE GENOMIC DNA]</scope>
    <source>
        <strain evidence="1">SpSt-732</strain>
    </source>
</reference>
<gene>
    <name evidence="1" type="ORF">ENV14_00630</name>
</gene>
<comment type="caution">
    <text evidence="1">The sequence shown here is derived from an EMBL/GenBank/DDBJ whole genome shotgun (WGS) entry which is preliminary data.</text>
</comment>
<sequence>MEPWIRLANKPTHNSITTRTHLSPYIETPLDPSWFWKKVMFAVCDKEPPKIVDSYVEISGEPGAGYSISIEKIKKFSIS</sequence>